<evidence type="ECO:0000256" key="1">
    <source>
        <dbReference type="ARBA" id="ARBA00004613"/>
    </source>
</evidence>
<organism evidence="10 11">
    <name type="scientific">Trifolium subterraneum</name>
    <name type="common">Subterranean clover</name>
    <dbReference type="NCBI Taxonomy" id="3900"/>
    <lineage>
        <taxon>Eukaryota</taxon>
        <taxon>Viridiplantae</taxon>
        <taxon>Streptophyta</taxon>
        <taxon>Embryophyta</taxon>
        <taxon>Tracheophyta</taxon>
        <taxon>Spermatophyta</taxon>
        <taxon>Magnoliopsida</taxon>
        <taxon>eudicotyledons</taxon>
        <taxon>Gunneridae</taxon>
        <taxon>Pentapetalae</taxon>
        <taxon>rosids</taxon>
        <taxon>fabids</taxon>
        <taxon>Fabales</taxon>
        <taxon>Fabaceae</taxon>
        <taxon>Papilionoideae</taxon>
        <taxon>50 kb inversion clade</taxon>
        <taxon>NPAAA clade</taxon>
        <taxon>Hologalegina</taxon>
        <taxon>IRL clade</taxon>
        <taxon>Trifolieae</taxon>
        <taxon>Trifolium</taxon>
    </lineage>
</organism>
<comment type="subcellular location">
    <subcellularLocation>
        <location evidence="1">Secreted</location>
    </subcellularLocation>
</comment>
<name>A0A2Z6PF87_TRISU</name>
<reference evidence="11" key="1">
    <citation type="journal article" date="2017" name="Front. Plant Sci.">
        <title>Climate Clever Clovers: New Paradigm to Reduce the Environmental Footprint of Ruminants by Breeding Low Methanogenic Forages Utilizing Haplotype Variation.</title>
        <authorList>
            <person name="Kaur P."/>
            <person name="Appels R."/>
            <person name="Bayer P.E."/>
            <person name="Keeble-Gagnere G."/>
            <person name="Wang J."/>
            <person name="Hirakawa H."/>
            <person name="Shirasawa K."/>
            <person name="Vercoe P."/>
            <person name="Stefanova K."/>
            <person name="Durmic Z."/>
            <person name="Nichols P."/>
            <person name="Revell C."/>
            <person name="Isobe S.N."/>
            <person name="Edwards D."/>
            <person name="Erskine W."/>
        </authorList>
    </citation>
    <scope>NUCLEOTIDE SEQUENCE [LARGE SCALE GENOMIC DNA]</scope>
    <source>
        <strain evidence="11">cv. Daliak</strain>
    </source>
</reference>
<dbReference type="InterPro" id="IPR033121">
    <property type="entry name" value="PEPTIDASE_A1"/>
</dbReference>
<protein>
    <recommendedName>
        <fullName evidence="9">Peptidase A1 domain-containing protein</fullName>
    </recommendedName>
</protein>
<dbReference type="OrthoDB" id="2747330at2759"/>
<feature type="signal peptide" evidence="8">
    <location>
        <begin position="1"/>
        <end position="24"/>
    </location>
</feature>
<dbReference type="Pfam" id="PF14543">
    <property type="entry name" value="TAXi_N"/>
    <property type="match status" value="1"/>
</dbReference>
<dbReference type="InterPro" id="IPR032861">
    <property type="entry name" value="TAXi_N"/>
</dbReference>
<feature type="domain" description="Peptidase A1" evidence="9">
    <location>
        <begin position="88"/>
        <end position="420"/>
    </location>
</feature>
<evidence type="ECO:0000313" key="11">
    <source>
        <dbReference type="Proteomes" id="UP000242715"/>
    </source>
</evidence>
<dbReference type="GO" id="GO:0006508">
    <property type="term" value="P:proteolysis"/>
    <property type="evidence" value="ECO:0007669"/>
    <property type="project" value="UniProtKB-KW"/>
</dbReference>
<dbReference type="InterPro" id="IPR034161">
    <property type="entry name" value="Pepsin-like_plant"/>
</dbReference>
<evidence type="ECO:0000256" key="6">
    <source>
        <dbReference type="ARBA" id="ARBA00022801"/>
    </source>
</evidence>
<dbReference type="EMBL" id="DF973991">
    <property type="protein sequence ID" value="GAU43739.1"/>
    <property type="molecule type" value="Genomic_DNA"/>
</dbReference>
<dbReference type="GO" id="GO:0005576">
    <property type="term" value="C:extracellular region"/>
    <property type="evidence" value="ECO:0007669"/>
    <property type="project" value="UniProtKB-SubCell"/>
</dbReference>
<dbReference type="PANTHER" id="PTHR47967">
    <property type="entry name" value="OS07G0603500 PROTEIN-RELATED"/>
    <property type="match status" value="1"/>
</dbReference>
<evidence type="ECO:0000256" key="4">
    <source>
        <dbReference type="ARBA" id="ARBA00022670"/>
    </source>
</evidence>
<dbReference type="Proteomes" id="UP000242715">
    <property type="component" value="Unassembled WGS sequence"/>
</dbReference>
<keyword evidence="4" id="KW-0645">Protease</keyword>
<dbReference type="PROSITE" id="PS51767">
    <property type="entry name" value="PEPTIDASE_A1"/>
    <property type="match status" value="1"/>
</dbReference>
<dbReference type="InterPro" id="IPR021109">
    <property type="entry name" value="Peptidase_aspartic_dom_sf"/>
</dbReference>
<dbReference type="InterPro" id="IPR051708">
    <property type="entry name" value="Plant_Aspart_Prot_A1"/>
</dbReference>
<evidence type="ECO:0000256" key="3">
    <source>
        <dbReference type="ARBA" id="ARBA00022525"/>
    </source>
</evidence>
<dbReference type="GO" id="GO:0004190">
    <property type="term" value="F:aspartic-type endopeptidase activity"/>
    <property type="evidence" value="ECO:0007669"/>
    <property type="project" value="UniProtKB-KW"/>
</dbReference>
<accession>A0A2Z6PF87</accession>
<keyword evidence="6" id="KW-0378">Hydrolase</keyword>
<gene>
    <name evidence="10" type="ORF">TSUD_365880</name>
</gene>
<dbReference type="Gene3D" id="2.40.70.10">
    <property type="entry name" value="Acid Proteases"/>
    <property type="match status" value="2"/>
</dbReference>
<dbReference type="InterPro" id="IPR032799">
    <property type="entry name" value="TAXi_C"/>
</dbReference>
<comment type="similarity">
    <text evidence="2">Belongs to the peptidase A1 family.</text>
</comment>
<proteinExistence type="inferred from homology"/>
<evidence type="ECO:0000256" key="5">
    <source>
        <dbReference type="ARBA" id="ARBA00022750"/>
    </source>
</evidence>
<evidence type="ECO:0000256" key="2">
    <source>
        <dbReference type="ARBA" id="ARBA00007447"/>
    </source>
</evidence>
<evidence type="ECO:0000256" key="8">
    <source>
        <dbReference type="SAM" id="SignalP"/>
    </source>
</evidence>
<feature type="chain" id="PRO_5016424924" description="Peptidase A1 domain-containing protein" evidence="8">
    <location>
        <begin position="25"/>
        <end position="426"/>
    </location>
</feature>
<keyword evidence="8" id="KW-0732">Signal</keyword>
<dbReference type="FunFam" id="2.40.70.10:FF:000050">
    <property type="entry name" value="Aspartic proteinase CDR1"/>
    <property type="match status" value="1"/>
</dbReference>
<sequence>MSARSFFTLLFFTLFSLFISLSRALNNGFTVELIHRDSSKSPLYQPTQNKYQRVANAMRRSIDRVNYIYYYSITNTSQKTVTSSVGEYLMSYSIGTPPSKVYGFIDTGSDLLWLQCEPCEQCYPQTTPIFDPSLSSSYRHIPCFDYTCVSTTDTSCDVLGFCEYTAKHFGRSVSQGYLGVETLTLDSTTGNSVSFPNIVVGCGYRNMGTFHGQSSGIVGLGNGQHSLTTQFGSSIGRKFSYCLVSSFSNSTNKLNFGDAAVVSGNGAMTTPIVKKNGQSFYYLTLEAFSVEDKLIEFGQPTNDGNIIIDSDTTYTFLPNDVYNRFESAVAEYINIERVNYPNGTFKLCYDITYEGFKDPLIIAHFKGADIRLDSNSIFTAIGEGIICLGVFPYQMAILGNMAQQNLLVGYNLVQNTVTFMPTDCTK</sequence>
<dbReference type="PANTHER" id="PTHR47967:SF66">
    <property type="entry name" value="ASPARTIC PROTEINASE CDR1-RELATED"/>
    <property type="match status" value="1"/>
</dbReference>
<dbReference type="SUPFAM" id="SSF50630">
    <property type="entry name" value="Acid proteases"/>
    <property type="match status" value="1"/>
</dbReference>
<evidence type="ECO:0000256" key="7">
    <source>
        <dbReference type="ARBA" id="ARBA00023180"/>
    </source>
</evidence>
<keyword evidence="7" id="KW-0325">Glycoprotein</keyword>
<dbReference type="CDD" id="cd05476">
    <property type="entry name" value="pepsin_A_like_plant"/>
    <property type="match status" value="1"/>
</dbReference>
<dbReference type="FunFam" id="2.40.70.10:FF:000031">
    <property type="entry name" value="Aspartyl protease AED1"/>
    <property type="match status" value="1"/>
</dbReference>
<dbReference type="Pfam" id="PF14541">
    <property type="entry name" value="TAXi_C"/>
    <property type="match status" value="1"/>
</dbReference>
<keyword evidence="5" id="KW-0064">Aspartyl protease</keyword>
<evidence type="ECO:0000259" key="9">
    <source>
        <dbReference type="PROSITE" id="PS51767"/>
    </source>
</evidence>
<evidence type="ECO:0000313" key="10">
    <source>
        <dbReference type="EMBL" id="GAU43739.1"/>
    </source>
</evidence>
<keyword evidence="3" id="KW-0964">Secreted</keyword>
<keyword evidence="11" id="KW-1185">Reference proteome</keyword>
<dbReference type="AlphaFoldDB" id="A0A2Z6PF87"/>